<name>A0A4Y2QC10_ARAVE</name>
<keyword evidence="3" id="KW-1185">Reference proteome</keyword>
<organism evidence="2 3">
    <name type="scientific">Araneus ventricosus</name>
    <name type="common">Orbweaver spider</name>
    <name type="synonym">Epeira ventricosa</name>
    <dbReference type="NCBI Taxonomy" id="182803"/>
    <lineage>
        <taxon>Eukaryota</taxon>
        <taxon>Metazoa</taxon>
        <taxon>Ecdysozoa</taxon>
        <taxon>Arthropoda</taxon>
        <taxon>Chelicerata</taxon>
        <taxon>Arachnida</taxon>
        <taxon>Araneae</taxon>
        <taxon>Araneomorphae</taxon>
        <taxon>Entelegynae</taxon>
        <taxon>Araneoidea</taxon>
        <taxon>Araneidae</taxon>
        <taxon>Araneus</taxon>
    </lineage>
</organism>
<proteinExistence type="predicted"/>
<sequence length="110" mass="12171">MFSLRIPRESFNIKIPLRAVPKHSIIHFWIWSASATVPPKLSRADREGSLDHCRSSVTHSWTASSRSADHRTGISSTSPSHQLMKEGGRRAVVCHVLPWTSTGGELGSKI</sequence>
<protein>
    <submittedName>
        <fullName evidence="2">Uncharacterized protein</fullName>
    </submittedName>
</protein>
<accession>A0A4Y2QC10</accession>
<evidence type="ECO:0000256" key="1">
    <source>
        <dbReference type="SAM" id="MobiDB-lite"/>
    </source>
</evidence>
<feature type="region of interest" description="Disordered" evidence="1">
    <location>
        <begin position="61"/>
        <end position="86"/>
    </location>
</feature>
<dbReference type="Proteomes" id="UP000499080">
    <property type="component" value="Unassembled WGS sequence"/>
</dbReference>
<evidence type="ECO:0000313" key="3">
    <source>
        <dbReference type="Proteomes" id="UP000499080"/>
    </source>
</evidence>
<dbReference type="AlphaFoldDB" id="A0A4Y2QC10"/>
<reference evidence="2 3" key="1">
    <citation type="journal article" date="2019" name="Sci. Rep.">
        <title>Orb-weaving spider Araneus ventricosus genome elucidates the spidroin gene catalogue.</title>
        <authorList>
            <person name="Kono N."/>
            <person name="Nakamura H."/>
            <person name="Ohtoshi R."/>
            <person name="Moran D.A.P."/>
            <person name="Shinohara A."/>
            <person name="Yoshida Y."/>
            <person name="Fujiwara M."/>
            <person name="Mori M."/>
            <person name="Tomita M."/>
            <person name="Arakawa K."/>
        </authorList>
    </citation>
    <scope>NUCLEOTIDE SEQUENCE [LARGE SCALE GENOMIC DNA]</scope>
</reference>
<dbReference type="EMBL" id="BGPR01013489">
    <property type="protein sequence ID" value="GBN60921.1"/>
    <property type="molecule type" value="Genomic_DNA"/>
</dbReference>
<gene>
    <name evidence="2" type="ORF">AVEN_66639_1</name>
</gene>
<comment type="caution">
    <text evidence="2">The sequence shown here is derived from an EMBL/GenBank/DDBJ whole genome shotgun (WGS) entry which is preliminary data.</text>
</comment>
<evidence type="ECO:0000313" key="2">
    <source>
        <dbReference type="EMBL" id="GBN60921.1"/>
    </source>
</evidence>
<dbReference type="OrthoDB" id="10572651at2759"/>